<evidence type="ECO:0000313" key="2">
    <source>
        <dbReference type="Proteomes" id="UP000243515"/>
    </source>
</evidence>
<sequence length="300" mass="33249">MDLIKHVSGALFKSRRPRIFLVLFVLGTLLAVVSATAVVVSSKRQNNMGPTSTVFLPLYIYPVPGAWDPLDHVINQYPSLGFTVVINPDSGPGGGPTPDVNYTREITKLSIRRNVRLLGYVPTNYANRDISDVYQDIQTYANWPTAGLNPTLAVHGIFFDETPQQYDDASMTYLRDLTRAVKRKGGLGPDNFVVHNPGAVPDSRYLETADSTVILEDTYDTFLERQGADMLTNISHGNRSQVCAIVHSAPNFQNNNNQMREFIKQLRGVANEMFVTDLSENYYSSFSGAWGDFVALMAAS</sequence>
<organism evidence="1 2">
    <name type="scientific">Elaphomyces granulatus</name>
    <dbReference type="NCBI Taxonomy" id="519963"/>
    <lineage>
        <taxon>Eukaryota</taxon>
        <taxon>Fungi</taxon>
        <taxon>Dikarya</taxon>
        <taxon>Ascomycota</taxon>
        <taxon>Pezizomycotina</taxon>
        <taxon>Eurotiomycetes</taxon>
        <taxon>Eurotiomycetidae</taxon>
        <taxon>Eurotiales</taxon>
        <taxon>Elaphomycetaceae</taxon>
        <taxon>Elaphomyces</taxon>
    </lineage>
</organism>
<comment type="caution">
    <text evidence="1">The sequence shown here is derived from an EMBL/GenBank/DDBJ whole genome shotgun (WGS) entry which is preliminary data.</text>
</comment>
<proteinExistence type="predicted"/>
<evidence type="ECO:0000313" key="1">
    <source>
        <dbReference type="EMBL" id="OXV07814.1"/>
    </source>
</evidence>
<reference evidence="1 2" key="1">
    <citation type="journal article" date="2015" name="Environ. Microbiol.">
        <title>Metagenome sequence of Elaphomyces granulatus from sporocarp tissue reveals Ascomycota ectomycorrhizal fingerprints of genome expansion and a Proteobacteria-rich microbiome.</title>
        <authorList>
            <person name="Quandt C.A."/>
            <person name="Kohler A."/>
            <person name="Hesse C.N."/>
            <person name="Sharpton T.J."/>
            <person name="Martin F."/>
            <person name="Spatafora J.W."/>
        </authorList>
    </citation>
    <scope>NUCLEOTIDE SEQUENCE [LARGE SCALE GENOMIC DNA]</scope>
    <source>
        <strain evidence="1 2">OSC145934</strain>
    </source>
</reference>
<dbReference type="OrthoDB" id="5342184at2759"/>
<accession>A0A232LUQ8</accession>
<dbReference type="Proteomes" id="UP000243515">
    <property type="component" value="Unassembled WGS sequence"/>
</dbReference>
<dbReference type="PANTHER" id="PTHR35040:SF7">
    <property type="entry name" value="FIBRONECTIN TYPE-III DOMAIN-CONTAINING PROTEIN-RELATED"/>
    <property type="match status" value="1"/>
</dbReference>
<dbReference type="Pfam" id="PF12138">
    <property type="entry name" value="Spherulin4"/>
    <property type="match status" value="1"/>
</dbReference>
<keyword evidence="2" id="KW-1185">Reference proteome</keyword>
<evidence type="ECO:0008006" key="3">
    <source>
        <dbReference type="Google" id="ProtNLM"/>
    </source>
</evidence>
<protein>
    <recommendedName>
        <fullName evidence="3">Spherulin 4-like cell surface protein</fullName>
    </recommendedName>
</protein>
<dbReference type="EMBL" id="NPHW01004534">
    <property type="protein sequence ID" value="OXV07814.1"/>
    <property type="molecule type" value="Genomic_DNA"/>
</dbReference>
<dbReference type="PANTHER" id="PTHR35040">
    <property type="match status" value="1"/>
</dbReference>
<name>A0A232LUQ8_9EURO</name>
<dbReference type="InterPro" id="IPR021986">
    <property type="entry name" value="Spherulin4"/>
</dbReference>
<gene>
    <name evidence="1" type="ORF">Egran_04418</name>
</gene>
<dbReference type="AlphaFoldDB" id="A0A232LUQ8"/>